<dbReference type="InterPro" id="IPR011250">
    <property type="entry name" value="OMP/PagP_B-barrel"/>
</dbReference>
<gene>
    <name evidence="1" type="ORF">CCAN12_720061</name>
</gene>
<accession>A0A0B7HEK3</accession>
<sequence>MKKILFLAILLCGLQRISAQYMGIKGGFNYATLQGDVASGASVSGTSAFYGGLTLEIPFSKLFSVQGEALFNRLGAKIQSPTLGSSTLHLNYLSLPAMARFNITKAINVHLGPQLSFLLDSPDFTFENTKSTTVDPKSIDRFDVSLLIGAGFTSYSGWFLEARLAHGISNIFESHPTLSDAKISNNYSLKNSVISVGIGYVF</sequence>
<dbReference type="AlphaFoldDB" id="A0A0B7HEK3"/>
<evidence type="ECO:0000313" key="1">
    <source>
        <dbReference type="EMBL" id="CEN38131.1"/>
    </source>
</evidence>
<dbReference type="SUPFAM" id="SSF56925">
    <property type="entry name" value="OMPA-like"/>
    <property type="match status" value="1"/>
</dbReference>
<name>A0A0B7HEK3_9FLAO</name>
<organism evidence="1 2">
    <name type="scientific">Capnocytophaga canimorsus</name>
    <dbReference type="NCBI Taxonomy" id="28188"/>
    <lineage>
        <taxon>Bacteria</taxon>
        <taxon>Pseudomonadati</taxon>
        <taxon>Bacteroidota</taxon>
        <taxon>Flavobacteriia</taxon>
        <taxon>Flavobacteriales</taxon>
        <taxon>Flavobacteriaceae</taxon>
        <taxon>Capnocytophaga</taxon>
    </lineage>
</organism>
<dbReference type="GeneID" id="69580720"/>
<dbReference type="EMBL" id="CDOE01000070">
    <property type="protein sequence ID" value="CEN38131.1"/>
    <property type="molecule type" value="Genomic_DNA"/>
</dbReference>
<dbReference type="RefSeq" id="WP_042000853.1">
    <property type="nucleotide sequence ID" value="NZ_CP022382.1"/>
</dbReference>
<reference evidence="1 2" key="1">
    <citation type="submission" date="2015-01" db="EMBL/GenBank/DDBJ databases">
        <authorList>
            <person name="Xiang T."/>
            <person name="Song Y."/>
            <person name="Huang L."/>
            <person name="Wang B."/>
            <person name="Wu P."/>
        </authorList>
    </citation>
    <scope>NUCLEOTIDE SEQUENCE [LARGE SCALE GENOMIC DNA]</scope>
    <source>
        <strain evidence="1 2">Cc12</strain>
    </source>
</reference>
<proteinExistence type="predicted"/>
<protein>
    <submittedName>
        <fullName evidence="1">Uncharacterized protein</fullName>
    </submittedName>
</protein>
<dbReference type="InterPro" id="IPR025665">
    <property type="entry name" value="Beta-barrel_OMP_2"/>
</dbReference>
<evidence type="ECO:0000313" key="2">
    <source>
        <dbReference type="Proteomes" id="UP000044026"/>
    </source>
</evidence>
<dbReference type="Proteomes" id="UP000044026">
    <property type="component" value="Unassembled WGS sequence"/>
</dbReference>
<dbReference type="Pfam" id="PF13568">
    <property type="entry name" value="OMP_b-brl_2"/>
    <property type="match status" value="1"/>
</dbReference>